<keyword evidence="3" id="KW-1185">Reference proteome</keyword>
<accession>A0A1H9G5A2</accession>
<dbReference type="Proteomes" id="UP000198833">
    <property type="component" value="Unassembled WGS sequence"/>
</dbReference>
<dbReference type="InterPro" id="IPR001584">
    <property type="entry name" value="Integrase_cat-core"/>
</dbReference>
<dbReference type="GO" id="GO:0015074">
    <property type="term" value="P:DNA integration"/>
    <property type="evidence" value="ECO:0007669"/>
    <property type="project" value="InterPro"/>
</dbReference>
<dbReference type="RefSeq" id="WP_092572571.1">
    <property type="nucleotide sequence ID" value="NZ_FOEN01000011.1"/>
</dbReference>
<evidence type="ECO:0000313" key="2">
    <source>
        <dbReference type="EMBL" id="SEQ45297.1"/>
    </source>
</evidence>
<dbReference type="InterPro" id="IPR012337">
    <property type="entry name" value="RNaseH-like_sf"/>
</dbReference>
<dbReference type="GO" id="GO:0003676">
    <property type="term" value="F:nucleic acid binding"/>
    <property type="evidence" value="ECO:0007669"/>
    <property type="project" value="InterPro"/>
</dbReference>
<dbReference type="AlphaFoldDB" id="A0A1H9G5A2"/>
<dbReference type="SUPFAM" id="SSF53098">
    <property type="entry name" value="Ribonuclease H-like"/>
    <property type="match status" value="1"/>
</dbReference>
<feature type="domain" description="Integrase catalytic" evidence="1">
    <location>
        <begin position="1"/>
        <end position="85"/>
    </location>
</feature>
<dbReference type="Pfam" id="PF13333">
    <property type="entry name" value="rve_2"/>
    <property type="match status" value="1"/>
</dbReference>
<evidence type="ECO:0000313" key="3">
    <source>
        <dbReference type="Proteomes" id="UP000198833"/>
    </source>
</evidence>
<name>A0A1H9G5A2_9LACT</name>
<dbReference type="PROSITE" id="PS50994">
    <property type="entry name" value="INTEGRASE"/>
    <property type="match status" value="1"/>
</dbReference>
<gene>
    <name evidence="2" type="ORF">SAMN04488558_11138</name>
</gene>
<dbReference type="PANTHER" id="PTHR46889">
    <property type="entry name" value="TRANSPOSASE INSF FOR INSERTION SEQUENCE IS3B-RELATED"/>
    <property type="match status" value="1"/>
</dbReference>
<reference evidence="2 3" key="1">
    <citation type="submission" date="2016-10" db="EMBL/GenBank/DDBJ databases">
        <authorList>
            <person name="de Groot N.N."/>
        </authorList>
    </citation>
    <scope>NUCLEOTIDE SEQUENCE [LARGE SCALE GENOMIC DNA]</scope>
    <source>
        <strain evidence="2 3">DSM 15695</strain>
    </source>
</reference>
<dbReference type="InterPro" id="IPR050900">
    <property type="entry name" value="Transposase_IS3/IS150/IS904"/>
</dbReference>
<dbReference type="PANTHER" id="PTHR46889:SF4">
    <property type="entry name" value="TRANSPOSASE INSO FOR INSERTION SEQUENCE ELEMENT IS911B-RELATED"/>
    <property type="match status" value="1"/>
</dbReference>
<proteinExistence type="predicted"/>
<protein>
    <submittedName>
        <fullName evidence="2">Integrase core domain-containing protein</fullName>
    </submittedName>
</protein>
<dbReference type="EMBL" id="FOEN01000011">
    <property type="protein sequence ID" value="SEQ45297.1"/>
    <property type="molecule type" value="Genomic_DNA"/>
</dbReference>
<sequence length="86" mass="10396">MKEYQALLVEHQVFQSMSRKGNCYDNAPIENFFSVMKQEMYYGKIYRSYKELETAITDYIQYYNEERIKEKLNWLSPVAYRKAQAA</sequence>
<dbReference type="Gene3D" id="3.30.420.10">
    <property type="entry name" value="Ribonuclease H-like superfamily/Ribonuclease H"/>
    <property type="match status" value="1"/>
</dbReference>
<dbReference type="OrthoDB" id="1652943at2"/>
<dbReference type="InterPro" id="IPR036397">
    <property type="entry name" value="RNaseH_sf"/>
</dbReference>
<evidence type="ECO:0000259" key="1">
    <source>
        <dbReference type="PROSITE" id="PS50994"/>
    </source>
</evidence>
<organism evidence="2 3">
    <name type="scientific">Ignavigranum ruoffiae</name>
    <dbReference type="NCBI Taxonomy" id="89093"/>
    <lineage>
        <taxon>Bacteria</taxon>
        <taxon>Bacillati</taxon>
        <taxon>Bacillota</taxon>
        <taxon>Bacilli</taxon>
        <taxon>Lactobacillales</taxon>
        <taxon>Aerococcaceae</taxon>
        <taxon>Ignavigranum</taxon>
    </lineage>
</organism>